<evidence type="ECO:0000313" key="1">
    <source>
        <dbReference type="EMBL" id="CAG8603741.1"/>
    </source>
</evidence>
<organism evidence="1 2">
    <name type="scientific">Ambispora gerdemannii</name>
    <dbReference type="NCBI Taxonomy" id="144530"/>
    <lineage>
        <taxon>Eukaryota</taxon>
        <taxon>Fungi</taxon>
        <taxon>Fungi incertae sedis</taxon>
        <taxon>Mucoromycota</taxon>
        <taxon>Glomeromycotina</taxon>
        <taxon>Glomeromycetes</taxon>
        <taxon>Archaeosporales</taxon>
        <taxon>Ambisporaceae</taxon>
        <taxon>Ambispora</taxon>
    </lineage>
</organism>
<dbReference type="EMBL" id="CAJVPL010002222">
    <property type="protein sequence ID" value="CAG8603741.1"/>
    <property type="molecule type" value="Genomic_DNA"/>
</dbReference>
<reference evidence="1" key="1">
    <citation type="submission" date="2021-06" db="EMBL/GenBank/DDBJ databases">
        <authorList>
            <person name="Kallberg Y."/>
            <person name="Tangrot J."/>
            <person name="Rosling A."/>
        </authorList>
    </citation>
    <scope>NUCLEOTIDE SEQUENCE</scope>
    <source>
        <strain evidence="1">MT106</strain>
    </source>
</reference>
<protein>
    <submittedName>
        <fullName evidence="1">7612_t:CDS:1</fullName>
    </submittedName>
</protein>
<proteinExistence type="predicted"/>
<keyword evidence="2" id="KW-1185">Reference proteome</keyword>
<gene>
    <name evidence="1" type="ORF">AGERDE_LOCUS9233</name>
</gene>
<evidence type="ECO:0000313" key="2">
    <source>
        <dbReference type="Proteomes" id="UP000789831"/>
    </source>
</evidence>
<accession>A0A9N9CKY9</accession>
<dbReference type="Proteomes" id="UP000789831">
    <property type="component" value="Unassembled WGS sequence"/>
</dbReference>
<name>A0A9N9CKY9_9GLOM</name>
<dbReference type="AlphaFoldDB" id="A0A9N9CKY9"/>
<sequence length="120" mass="12528">MTACATAESAVVAVVLFVAVAGRPPAIWLLKPPAAGSCGGNCDDCGVNCGYEVVAWQLPTAEFAVVAVVLVAAVAGRPTATWLSEPPAVAIHYNKGDCFRFTAPRKCALPRSGWMHYHKG</sequence>
<comment type="caution">
    <text evidence="1">The sequence shown here is derived from an EMBL/GenBank/DDBJ whole genome shotgun (WGS) entry which is preliminary data.</text>
</comment>